<reference evidence="1" key="4">
    <citation type="submission" date="2019-03" db="UniProtKB">
        <authorList>
            <consortium name="EnsemblPlants"/>
        </authorList>
    </citation>
    <scope>IDENTIFICATION</scope>
</reference>
<keyword evidence="2" id="KW-1185">Reference proteome</keyword>
<proteinExistence type="predicted"/>
<organism evidence="1 2">
    <name type="scientific">Aegilops tauschii subsp. strangulata</name>
    <name type="common">Goatgrass</name>
    <dbReference type="NCBI Taxonomy" id="200361"/>
    <lineage>
        <taxon>Eukaryota</taxon>
        <taxon>Viridiplantae</taxon>
        <taxon>Streptophyta</taxon>
        <taxon>Embryophyta</taxon>
        <taxon>Tracheophyta</taxon>
        <taxon>Spermatophyta</taxon>
        <taxon>Magnoliopsida</taxon>
        <taxon>Liliopsida</taxon>
        <taxon>Poales</taxon>
        <taxon>Poaceae</taxon>
        <taxon>BOP clade</taxon>
        <taxon>Pooideae</taxon>
        <taxon>Triticodae</taxon>
        <taxon>Triticeae</taxon>
        <taxon>Triticinae</taxon>
        <taxon>Aegilops</taxon>
    </lineage>
</organism>
<dbReference type="AlphaFoldDB" id="A0A453CB20"/>
<reference evidence="2" key="2">
    <citation type="journal article" date="2017" name="Nat. Plants">
        <title>The Aegilops tauschii genome reveals multiple impacts of transposons.</title>
        <authorList>
            <person name="Zhao G."/>
            <person name="Zou C."/>
            <person name="Li K."/>
            <person name="Wang K."/>
            <person name="Li T."/>
            <person name="Gao L."/>
            <person name="Zhang X."/>
            <person name="Wang H."/>
            <person name="Yang Z."/>
            <person name="Liu X."/>
            <person name="Jiang W."/>
            <person name="Mao L."/>
            <person name="Kong X."/>
            <person name="Jiao Y."/>
            <person name="Jia J."/>
        </authorList>
    </citation>
    <scope>NUCLEOTIDE SEQUENCE [LARGE SCALE GENOMIC DNA]</scope>
    <source>
        <strain evidence="2">cv. AL8/78</strain>
    </source>
</reference>
<protein>
    <submittedName>
        <fullName evidence="1">Uncharacterized protein</fullName>
    </submittedName>
</protein>
<reference evidence="1" key="3">
    <citation type="journal article" date="2017" name="Nature">
        <title>Genome sequence of the progenitor of the wheat D genome Aegilops tauschii.</title>
        <authorList>
            <person name="Luo M.C."/>
            <person name="Gu Y.Q."/>
            <person name="Puiu D."/>
            <person name="Wang H."/>
            <person name="Twardziok S.O."/>
            <person name="Deal K.R."/>
            <person name="Huo N."/>
            <person name="Zhu T."/>
            <person name="Wang L."/>
            <person name="Wang Y."/>
            <person name="McGuire P.E."/>
            <person name="Liu S."/>
            <person name="Long H."/>
            <person name="Ramasamy R.K."/>
            <person name="Rodriguez J.C."/>
            <person name="Van S.L."/>
            <person name="Yuan L."/>
            <person name="Wang Z."/>
            <person name="Xia Z."/>
            <person name="Xiao L."/>
            <person name="Anderson O.D."/>
            <person name="Ouyang S."/>
            <person name="Liang Y."/>
            <person name="Zimin A.V."/>
            <person name="Pertea G."/>
            <person name="Qi P."/>
            <person name="Bennetzen J.L."/>
            <person name="Dai X."/>
            <person name="Dawson M.W."/>
            <person name="Muller H.G."/>
            <person name="Kugler K."/>
            <person name="Rivarola-Duarte L."/>
            <person name="Spannagl M."/>
            <person name="Mayer K.F.X."/>
            <person name="Lu F.H."/>
            <person name="Bevan M.W."/>
            <person name="Leroy P."/>
            <person name="Li P."/>
            <person name="You F.M."/>
            <person name="Sun Q."/>
            <person name="Liu Z."/>
            <person name="Lyons E."/>
            <person name="Wicker T."/>
            <person name="Salzberg S.L."/>
            <person name="Devos K.M."/>
            <person name="Dvorak J."/>
        </authorList>
    </citation>
    <scope>NUCLEOTIDE SEQUENCE [LARGE SCALE GENOMIC DNA]</scope>
    <source>
        <strain evidence="1">cv. AL8/78</strain>
    </source>
</reference>
<dbReference type="EnsemblPlants" id="AET2Gv20793400.6">
    <property type="protein sequence ID" value="AET2Gv20793400.6"/>
    <property type="gene ID" value="AET2Gv20793400"/>
</dbReference>
<reference evidence="1" key="5">
    <citation type="journal article" date="2021" name="G3 (Bethesda)">
        <title>Aegilops tauschii genome assembly Aet v5.0 features greater sequence contiguity and improved annotation.</title>
        <authorList>
            <person name="Wang L."/>
            <person name="Zhu T."/>
            <person name="Rodriguez J.C."/>
            <person name="Deal K.R."/>
            <person name="Dubcovsky J."/>
            <person name="McGuire P.E."/>
            <person name="Lux T."/>
            <person name="Spannagl M."/>
            <person name="Mayer K.F.X."/>
            <person name="Baldrich P."/>
            <person name="Meyers B.C."/>
            <person name="Huo N."/>
            <person name="Gu Y.Q."/>
            <person name="Zhou H."/>
            <person name="Devos K.M."/>
            <person name="Bennetzen J.L."/>
            <person name="Unver T."/>
            <person name="Budak H."/>
            <person name="Gulick P.J."/>
            <person name="Galiba G."/>
            <person name="Kalapos B."/>
            <person name="Nelson D.R."/>
            <person name="Li P."/>
            <person name="You F.M."/>
            <person name="Luo M.C."/>
            <person name="Dvorak J."/>
        </authorList>
    </citation>
    <scope>NUCLEOTIDE SEQUENCE [LARGE SCALE GENOMIC DNA]</scope>
    <source>
        <strain evidence="1">cv. AL8/78</strain>
    </source>
</reference>
<dbReference type="Gramene" id="AET2Gv20793400.6">
    <property type="protein sequence ID" value="AET2Gv20793400.6"/>
    <property type="gene ID" value="AET2Gv20793400"/>
</dbReference>
<accession>A0A453CB20</accession>
<evidence type="ECO:0000313" key="1">
    <source>
        <dbReference type="EnsemblPlants" id="AET2Gv20793400.6"/>
    </source>
</evidence>
<reference evidence="2" key="1">
    <citation type="journal article" date="2014" name="Science">
        <title>Ancient hybridizations among the ancestral genomes of bread wheat.</title>
        <authorList>
            <consortium name="International Wheat Genome Sequencing Consortium,"/>
            <person name="Marcussen T."/>
            <person name="Sandve S.R."/>
            <person name="Heier L."/>
            <person name="Spannagl M."/>
            <person name="Pfeifer M."/>
            <person name="Jakobsen K.S."/>
            <person name="Wulff B.B."/>
            <person name="Steuernagel B."/>
            <person name="Mayer K.F."/>
            <person name="Olsen O.A."/>
        </authorList>
    </citation>
    <scope>NUCLEOTIDE SEQUENCE [LARGE SCALE GENOMIC DNA]</scope>
    <source>
        <strain evidence="2">cv. AL8/78</strain>
    </source>
</reference>
<sequence>MGSSSACDGTLSLDEFNASAKALVTKWRGIDVDALPDWEWRPCRKMGVPSEVKCSTDLTSSSLCYLFCYFLCHCARFRTVNKR</sequence>
<evidence type="ECO:0000313" key="2">
    <source>
        <dbReference type="Proteomes" id="UP000015105"/>
    </source>
</evidence>
<dbReference type="Proteomes" id="UP000015105">
    <property type="component" value="Chromosome 2D"/>
</dbReference>
<name>A0A453CB20_AEGTS</name>